<evidence type="ECO:0000256" key="1">
    <source>
        <dbReference type="SAM" id="MobiDB-lite"/>
    </source>
</evidence>
<organism evidence="2 3">
    <name type="scientific">Ophiocordyceps polyrhachis-furcata BCC 54312</name>
    <dbReference type="NCBI Taxonomy" id="1330021"/>
    <lineage>
        <taxon>Eukaryota</taxon>
        <taxon>Fungi</taxon>
        <taxon>Dikarya</taxon>
        <taxon>Ascomycota</taxon>
        <taxon>Pezizomycotina</taxon>
        <taxon>Sordariomycetes</taxon>
        <taxon>Hypocreomycetidae</taxon>
        <taxon>Hypocreales</taxon>
        <taxon>Ophiocordycipitaceae</taxon>
        <taxon>Ophiocordyceps</taxon>
    </lineage>
</organism>
<evidence type="ECO:0000313" key="2">
    <source>
        <dbReference type="EMBL" id="RCI16101.1"/>
    </source>
</evidence>
<evidence type="ECO:0000313" key="3">
    <source>
        <dbReference type="Proteomes" id="UP000253664"/>
    </source>
</evidence>
<dbReference type="AlphaFoldDB" id="A0A367LNZ5"/>
<dbReference type="EMBL" id="LKCN02000001">
    <property type="protein sequence ID" value="RCI16101.1"/>
    <property type="molecule type" value="Genomic_DNA"/>
</dbReference>
<comment type="caution">
    <text evidence="2">The sequence shown here is derived from an EMBL/GenBank/DDBJ whole genome shotgun (WGS) entry which is preliminary data.</text>
</comment>
<keyword evidence="3" id="KW-1185">Reference proteome</keyword>
<feature type="region of interest" description="Disordered" evidence="1">
    <location>
        <begin position="1"/>
        <end position="32"/>
    </location>
</feature>
<name>A0A367LNZ5_9HYPO</name>
<proteinExistence type="predicted"/>
<gene>
    <name evidence="2" type="ORF">L249_1786</name>
</gene>
<accession>A0A367LNZ5</accession>
<dbReference type="Proteomes" id="UP000253664">
    <property type="component" value="Unassembled WGS sequence"/>
</dbReference>
<protein>
    <submittedName>
        <fullName evidence="2">Uncharacterized protein</fullName>
    </submittedName>
</protein>
<sequence>MDPDERALTGAEEEEEEEHGGGGGKNTTPTISRYPVCTANNHHSWLPTYPSMDTYLCNSPPTHIKSNNVVAHSVTRRFEKEEKNMTVLHAKNAVIHCRSSAVQPPVSLRFSKPYRTNSCSRILPFPSTDRDFFGSRSFLMKKAGFQHMACSPDEILPSAFLYTSPSLIVVYETDSAHRAIQLDRGSLSQAGEEWKLLPLPTLSSPPPTCSCAGLKHILHNKVLGDSQTRHDEYKLWLKPVLNKCFVIKIVSTRCIVAPLDSTDDILQSGRVSMTSFSPLLRQMASVLLRQLPRLGMDWTTRAATYQPMLPFPSPPFSLRSAKEVKLGKLRGLCWILIWGLAVMLRGLQLD</sequence>
<reference evidence="2 3" key="1">
    <citation type="journal article" date="2015" name="BMC Genomics">
        <title>Insights from the genome of Ophiocordyceps polyrhachis-furcata to pathogenicity and host specificity in insect fungi.</title>
        <authorList>
            <person name="Wichadakul D."/>
            <person name="Kobmoo N."/>
            <person name="Ingsriswang S."/>
            <person name="Tangphatsornruang S."/>
            <person name="Chantasingh D."/>
            <person name="Luangsa-ard J.J."/>
            <person name="Eurwilaichitr L."/>
        </authorList>
    </citation>
    <scope>NUCLEOTIDE SEQUENCE [LARGE SCALE GENOMIC DNA]</scope>
    <source>
        <strain evidence="2 3">BCC 54312</strain>
    </source>
</reference>